<dbReference type="AlphaFoldDB" id="A0A1Y1W7R1"/>
<dbReference type="EMBL" id="MCFD01000007">
    <property type="protein sequence ID" value="ORX69571.1"/>
    <property type="molecule type" value="Genomic_DNA"/>
</dbReference>
<feature type="signal peptide" evidence="3">
    <location>
        <begin position="1"/>
        <end position="17"/>
    </location>
</feature>
<keyword evidence="3" id="KW-0732">Signal</keyword>
<evidence type="ECO:0000256" key="1">
    <source>
        <dbReference type="SAM" id="MobiDB-lite"/>
    </source>
</evidence>
<evidence type="ECO:0000256" key="3">
    <source>
        <dbReference type="SAM" id="SignalP"/>
    </source>
</evidence>
<keyword evidence="2" id="KW-0812">Transmembrane</keyword>
<evidence type="ECO:0008006" key="6">
    <source>
        <dbReference type="Google" id="ProtNLM"/>
    </source>
</evidence>
<organism evidence="4 5">
    <name type="scientific">Linderina pennispora</name>
    <dbReference type="NCBI Taxonomy" id="61395"/>
    <lineage>
        <taxon>Eukaryota</taxon>
        <taxon>Fungi</taxon>
        <taxon>Fungi incertae sedis</taxon>
        <taxon>Zoopagomycota</taxon>
        <taxon>Kickxellomycotina</taxon>
        <taxon>Kickxellomycetes</taxon>
        <taxon>Kickxellales</taxon>
        <taxon>Kickxellaceae</taxon>
        <taxon>Linderina</taxon>
    </lineage>
</organism>
<accession>A0A1Y1W7R1</accession>
<keyword evidence="5" id="KW-1185">Reference proteome</keyword>
<dbReference type="Proteomes" id="UP000193922">
    <property type="component" value="Unassembled WGS sequence"/>
</dbReference>
<comment type="caution">
    <text evidence="4">The sequence shown here is derived from an EMBL/GenBank/DDBJ whole genome shotgun (WGS) entry which is preliminary data.</text>
</comment>
<evidence type="ECO:0000313" key="4">
    <source>
        <dbReference type="EMBL" id="ORX69571.1"/>
    </source>
</evidence>
<proteinExistence type="predicted"/>
<evidence type="ECO:0000313" key="5">
    <source>
        <dbReference type="Proteomes" id="UP000193922"/>
    </source>
</evidence>
<feature type="region of interest" description="Disordered" evidence="1">
    <location>
        <begin position="58"/>
        <end position="127"/>
    </location>
</feature>
<dbReference type="OrthoDB" id="5597717at2759"/>
<keyword evidence="2" id="KW-1133">Transmembrane helix</keyword>
<gene>
    <name evidence="4" type="ORF">DL89DRAFT_322921</name>
</gene>
<sequence length="246" mass="24318">MVLVSNISALSVALCAAAVGELVYPPPPRCLVFLVFPVFPVFPVFLVSPGAAAPTATTPTLPGAGAEEATPTPEAGAPAVKPSTTPPLGDPVATTPSKTAATATKSTTTPPGALATTSSSSVAGAGGAAAGGAGGAPTLAVAPADVYTATAGSGEMLEYSSCLVFEEKCLELCEFGLYNMNCNTGGLCLCYRTDPMATTTEETTADESTSAVSAVSSVNAAMKRTWNVAMVAIQAAAVIAVTSAFM</sequence>
<feature type="transmembrane region" description="Helical" evidence="2">
    <location>
        <begin position="226"/>
        <end position="245"/>
    </location>
</feature>
<evidence type="ECO:0000256" key="2">
    <source>
        <dbReference type="SAM" id="Phobius"/>
    </source>
</evidence>
<keyword evidence="2" id="KW-0472">Membrane</keyword>
<dbReference type="GeneID" id="63808011"/>
<feature type="chain" id="PRO_5012508266" description="Extracellular membrane protein CFEM domain-containing protein" evidence="3">
    <location>
        <begin position="18"/>
        <end position="246"/>
    </location>
</feature>
<feature type="compositionally biased region" description="Low complexity" evidence="1">
    <location>
        <begin position="58"/>
        <end position="79"/>
    </location>
</feature>
<feature type="transmembrane region" description="Helical" evidence="2">
    <location>
        <begin position="31"/>
        <end position="52"/>
    </location>
</feature>
<feature type="compositionally biased region" description="Low complexity" evidence="1">
    <location>
        <begin position="93"/>
        <end position="123"/>
    </location>
</feature>
<dbReference type="RefSeq" id="XP_040743259.1">
    <property type="nucleotide sequence ID" value="XM_040891363.1"/>
</dbReference>
<name>A0A1Y1W7R1_9FUNG</name>
<reference evidence="4 5" key="1">
    <citation type="submission" date="2016-07" db="EMBL/GenBank/DDBJ databases">
        <title>Pervasive Adenine N6-methylation of Active Genes in Fungi.</title>
        <authorList>
            <consortium name="DOE Joint Genome Institute"/>
            <person name="Mondo S.J."/>
            <person name="Dannebaum R.O."/>
            <person name="Kuo R.C."/>
            <person name="Labutti K."/>
            <person name="Haridas S."/>
            <person name="Kuo A."/>
            <person name="Salamov A."/>
            <person name="Ahrendt S.R."/>
            <person name="Lipzen A."/>
            <person name="Sullivan W."/>
            <person name="Andreopoulos W.B."/>
            <person name="Clum A."/>
            <person name="Lindquist E."/>
            <person name="Daum C."/>
            <person name="Ramamoorthy G.K."/>
            <person name="Gryganskyi A."/>
            <person name="Culley D."/>
            <person name="Magnuson J.K."/>
            <person name="James T.Y."/>
            <person name="O'Malley M.A."/>
            <person name="Stajich J.E."/>
            <person name="Spatafora J.W."/>
            <person name="Visel A."/>
            <person name="Grigoriev I.V."/>
        </authorList>
    </citation>
    <scope>NUCLEOTIDE SEQUENCE [LARGE SCALE GENOMIC DNA]</scope>
    <source>
        <strain evidence="4 5">ATCC 12442</strain>
    </source>
</reference>
<protein>
    <recommendedName>
        <fullName evidence="6">Extracellular membrane protein CFEM domain-containing protein</fullName>
    </recommendedName>
</protein>